<proteinExistence type="predicted"/>
<dbReference type="PANTHER" id="PTHR47642">
    <property type="entry name" value="ATP-DEPENDENT DNA HELICASE"/>
    <property type="match status" value="1"/>
</dbReference>
<evidence type="ECO:0000313" key="3">
    <source>
        <dbReference type="EMBL" id="MBE8714763.1"/>
    </source>
</evidence>
<evidence type="ECO:0000259" key="2">
    <source>
        <dbReference type="Pfam" id="PF14493"/>
    </source>
</evidence>
<dbReference type="GO" id="GO:0003678">
    <property type="term" value="F:DNA helicase activity"/>
    <property type="evidence" value="ECO:0007669"/>
    <property type="project" value="InterPro"/>
</dbReference>
<sequence>MSSLPIDLQNKAFMQAVSFVNQTNQHLFLTGKAGTGKTTFLKYIREKSYKKMAIAAPTGVAAMNAGGTTLHALFWLPFGVFIENYELKWNEQDSHIYNKSRLFSTIKLTKQRRALLQELELLVIDEVSMVRADTLDAIDVILKSVRRDMRPFGGLQVLFIGDLYQLPPVVREHEWQILKDEYSSMFFFDAKVLRNNPPVLLELAKIYRQKDVDFIHLLNAIRNNNCSVGDLESLNSHYNPDFDPKEDEQFITLTSHNRLADEINQEKLQKLPGNLQQLKAVVKDDFQRGSFPADENLALKIGAQVMFIKNDVGEDRKYFNGKIGVVKELLLDKHQIVVSFPNGSEDVVVKRETWENIKYSYDKGEDKIDSEVMGTFSQFPLRLAWAITIHKSQGLTFEKAIIDAGTSFAPGQVYVALSRMTGLEGLVLKSRIPSHSIRTDFQVVEFMQRTQDEEQLNSLLEESQRNYLAQILINSFKWHQLVQEASDLKVALADRNIDHKQVAIEFFDQLCTDLENQELVANKFITQLHKMLQNKSAIDYTSICDRTTSAVSWFLPKLDQEIIDKTSKHIHEFELKKRTKKYITELKSLLLTFKRKQEQIKHCETIAKTLTKKDDLAIAAENLLKAEKTIDKTLVASSELDKKDTKTMTLELFHDGLTIEEIAKKRDMVVGTIYGHLIHFVGTEVEAADLIDAAKLNELTKVIRENPNKSSSELKMILGPKFDYPDIKLGQRVVELENA</sequence>
<feature type="domain" description="Helicase Helix-turn-helix" evidence="2">
    <location>
        <begin position="645"/>
        <end position="729"/>
    </location>
</feature>
<dbReference type="InterPro" id="IPR010285">
    <property type="entry name" value="DNA_helicase_pif1-like_DEAD"/>
</dbReference>
<dbReference type="Pfam" id="PF05970">
    <property type="entry name" value="PIF1"/>
    <property type="match status" value="1"/>
</dbReference>
<dbReference type="Pfam" id="PF14493">
    <property type="entry name" value="HTH_40"/>
    <property type="match status" value="1"/>
</dbReference>
<evidence type="ECO:0000313" key="4">
    <source>
        <dbReference type="Proteomes" id="UP000616201"/>
    </source>
</evidence>
<dbReference type="AlphaFoldDB" id="A0A928YSZ7"/>
<evidence type="ECO:0008006" key="5">
    <source>
        <dbReference type="Google" id="ProtNLM"/>
    </source>
</evidence>
<dbReference type="Gene3D" id="3.40.50.300">
    <property type="entry name" value="P-loop containing nucleotide triphosphate hydrolases"/>
    <property type="match status" value="2"/>
</dbReference>
<dbReference type="InterPro" id="IPR051055">
    <property type="entry name" value="PIF1_helicase"/>
</dbReference>
<dbReference type="CDD" id="cd18809">
    <property type="entry name" value="SF1_C_RecD"/>
    <property type="match status" value="1"/>
</dbReference>
<dbReference type="RefSeq" id="WP_196935992.1">
    <property type="nucleotide sequence ID" value="NZ_MU158698.1"/>
</dbReference>
<protein>
    <recommendedName>
        <fullName evidence="5">Helicase</fullName>
    </recommendedName>
</protein>
<dbReference type="InterPro" id="IPR027417">
    <property type="entry name" value="P-loop_NTPase"/>
</dbReference>
<dbReference type="EMBL" id="PRDK01000007">
    <property type="protein sequence ID" value="MBE8714763.1"/>
    <property type="molecule type" value="Genomic_DNA"/>
</dbReference>
<name>A0A928YSZ7_9SPHI</name>
<dbReference type="GO" id="GO:0000723">
    <property type="term" value="P:telomere maintenance"/>
    <property type="evidence" value="ECO:0007669"/>
    <property type="project" value="InterPro"/>
</dbReference>
<accession>A0A928YSZ7</accession>
<feature type="domain" description="DNA helicase Pif1-like DEAD-box helicase" evidence="1">
    <location>
        <begin position="9"/>
        <end position="227"/>
    </location>
</feature>
<dbReference type="FunFam" id="3.40.50.300:FF:001498">
    <property type="entry name" value="ATP-dependent DNA helicase"/>
    <property type="match status" value="1"/>
</dbReference>
<evidence type="ECO:0000259" key="1">
    <source>
        <dbReference type="Pfam" id="PF05970"/>
    </source>
</evidence>
<dbReference type="Gene3D" id="2.30.30.940">
    <property type="match status" value="1"/>
</dbReference>
<organism evidence="3 4">
    <name type="scientific">Sphingobacterium hungaricum</name>
    <dbReference type="NCBI Taxonomy" id="2082723"/>
    <lineage>
        <taxon>Bacteria</taxon>
        <taxon>Pseudomonadati</taxon>
        <taxon>Bacteroidota</taxon>
        <taxon>Sphingobacteriia</taxon>
        <taxon>Sphingobacteriales</taxon>
        <taxon>Sphingobacteriaceae</taxon>
        <taxon>Sphingobacterium</taxon>
    </lineage>
</organism>
<reference evidence="3" key="1">
    <citation type="submission" date="2018-02" db="EMBL/GenBank/DDBJ databases">
        <authorList>
            <person name="Vasarhelyi B.M."/>
            <person name="Deshmukh S."/>
            <person name="Balint B."/>
            <person name="Kukolya J."/>
        </authorList>
    </citation>
    <scope>NUCLEOTIDE SEQUENCE</scope>
    <source>
        <strain evidence="3">KB22</strain>
    </source>
</reference>
<comment type="caution">
    <text evidence="3">The sequence shown here is derived from an EMBL/GenBank/DDBJ whole genome shotgun (WGS) entry which is preliminary data.</text>
</comment>
<keyword evidence="4" id="KW-1185">Reference proteome</keyword>
<dbReference type="Proteomes" id="UP000616201">
    <property type="component" value="Unassembled WGS sequence"/>
</dbReference>
<dbReference type="PANTHER" id="PTHR47642:SF7">
    <property type="entry name" value="ATP-DEPENDENT DNA HELICASE PIF1"/>
    <property type="match status" value="1"/>
</dbReference>
<dbReference type="GO" id="GO:0006281">
    <property type="term" value="P:DNA repair"/>
    <property type="evidence" value="ECO:0007669"/>
    <property type="project" value="InterPro"/>
</dbReference>
<dbReference type="InterPro" id="IPR029491">
    <property type="entry name" value="Helicase_HTH"/>
</dbReference>
<dbReference type="SUPFAM" id="SSF52540">
    <property type="entry name" value="P-loop containing nucleoside triphosphate hydrolases"/>
    <property type="match status" value="2"/>
</dbReference>
<gene>
    <name evidence="3" type="ORF">C4F49_13835</name>
</gene>